<name>A0AA43QE86_9LECA</name>
<dbReference type="PROSITE" id="PS00498">
    <property type="entry name" value="TYROSINASE_2"/>
    <property type="match status" value="1"/>
</dbReference>
<evidence type="ECO:0000313" key="6">
    <source>
        <dbReference type="Proteomes" id="UP001161017"/>
    </source>
</evidence>
<evidence type="ECO:0000259" key="4">
    <source>
        <dbReference type="PROSITE" id="PS00498"/>
    </source>
</evidence>
<dbReference type="Gene3D" id="1.10.1280.10">
    <property type="entry name" value="Di-copper center containing domain from catechol oxidase"/>
    <property type="match status" value="1"/>
</dbReference>
<keyword evidence="1" id="KW-0479">Metal-binding</keyword>
<dbReference type="InterPro" id="IPR008922">
    <property type="entry name" value="Di-copper_centre_dom_sf"/>
</dbReference>
<feature type="compositionally biased region" description="Low complexity" evidence="3">
    <location>
        <begin position="1"/>
        <end position="18"/>
    </location>
</feature>
<dbReference type="Proteomes" id="UP001161017">
    <property type="component" value="Unassembled WGS sequence"/>
</dbReference>
<proteinExistence type="predicted"/>
<dbReference type="InterPro" id="IPR050316">
    <property type="entry name" value="Tyrosinase/Hemocyanin"/>
</dbReference>
<dbReference type="EMBL" id="JAPUFD010000001">
    <property type="protein sequence ID" value="MDI1484948.1"/>
    <property type="molecule type" value="Genomic_DNA"/>
</dbReference>
<keyword evidence="2" id="KW-0186">Copper</keyword>
<evidence type="ECO:0000256" key="2">
    <source>
        <dbReference type="ARBA" id="ARBA00023008"/>
    </source>
</evidence>
<accession>A0AA43QE86</accession>
<dbReference type="AlphaFoldDB" id="A0AA43QE86"/>
<feature type="region of interest" description="Disordered" evidence="3">
    <location>
        <begin position="1"/>
        <end position="28"/>
    </location>
</feature>
<sequence>MTPVDEFSGYSSDSASDSNGVQFAESGSDGDVTAGEPLFNAQCVSDGPFAGLEVLYFEDIYRPHCLLRGFDKRLVEFRDALRPEALQELLSATDYRSLNLGLENGPHIAIPKSVNGDFSLHSAPADPVFFLHHTQLDRLWWRWQQMDIEARSHEYEGLSATHSEKQATLDDKLHMGGLIPELKVADILRTETEVLCYRY</sequence>
<dbReference type="InterPro" id="IPR002227">
    <property type="entry name" value="Tyrosinase_Cu-bd"/>
</dbReference>
<comment type="caution">
    <text evidence="5">The sequence shown here is derived from an EMBL/GenBank/DDBJ whole genome shotgun (WGS) entry which is preliminary data.</text>
</comment>
<dbReference type="PANTHER" id="PTHR11474:SF126">
    <property type="entry name" value="TYROSINASE-LIKE PROTEIN TYR-1-RELATED"/>
    <property type="match status" value="1"/>
</dbReference>
<dbReference type="GO" id="GO:0016491">
    <property type="term" value="F:oxidoreductase activity"/>
    <property type="evidence" value="ECO:0007669"/>
    <property type="project" value="InterPro"/>
</dbReference>
<protein>
    <recommendedName>
        <fullName evidence="4">Tyrosinase copper-binding domain-containing protein</fullName>
    </recommendedName>
</protein>
<feature type="domain" description="Tyrosinase copper-binding" evidence="4">
    <location>
        <begin position="126"/>
        <end position="137"/>
    </location>
</feature>
<dbReference type="SUPFAM" id="SSF48056">
    <property type="entry name" value="Di-copper centre-containing domain"/>
    <property type="match status" value="1"/>
</dbReference>
<gene>
    <name evidence="5" type="ORF">OHK93_000082</name>
</gene>
<dbReference type="Pfam" id="PF00264">
    <property type="entry name" value="Tyrosinase"/>
    <property type="match status" value="1"/>
</dbReference>
<evidence type="ECO:0000256" key="3">
    <source>
        <dbReference type="SAM" id="MobiDB-lite"/>
    </source>
</evidence>
<evidence type="ECO:0000256" key="1">
    <source>
        <dbReference type="ARBA" id="ARBA00022723"/>
    </source>
</evidence>
<evidence type="ECO:0000313" key="5">
    <source>
        <dbReference type="EMBL" id="MDI1484948.1"/>
    </source>
</evidence>
<keyword evidence="6" id="KW-1185">Reference proteome</keyword>
<dbReference type="PANTHER" id="PTHR11474">
    <property type="entry name" value="TYROSINASE FAMILY MEMBER"/>
    <property type="match status" value="1"/>
</dbReference>
<organism evidence="5 6">
    <name type="scientific">Ramalina farinacea</name>
    <dbReference type="NCBI Taxonomy" id="258253"/>
    <lineage>
        <taxon>Eukaryota</taxon>
        <taxon>Fungi</taxon>
        <taxon>Dikarya</taxon>
        <taxon>Ascomycota</taxon>
        <taxon>Pezizomycotina</taxon>
        <taxon>Lecanoromycetes</taxon>
        <taxon>OSLEUM clade</taxon>
        <taxon>Lecanoromycetidae</taxon>
        <taxon>Lecanorales</taxon>
        <taxon>Lecanorineae</taxon>
        <taxon>Ramalinaceae</taxon>
        <taxon>Ramalina</taxon>
    </lineage>
</organism>
<dbReference type="GO" id="GO:0046872">
    <property type="term" value="F:metal ion binding"/>
    <property type="evidence" value="ECO:0007669"/>
    <property type="project" value="UniProtKB-KW"/>
</dbReference>
<reference evidence="5" key="1">
    <citation type="journal article" date="2023" name="Genome Biol. Evol.">
        <title>First Whole Genome Sequence and Flow Cytometry Genome Size Data for the Lichen-Forming Fungus Ramalina farinacea (Ascomycota).</title>
        <authorList>
            <person name="Llewellyn T."/>
            <person name="Mian S."/>
            <person name="Hill R."/>
            <person name="Leitch I.J."/>
            <person name="Gaya E."/>
        </authorList>
    </citation>
    <scope>NUCLEOTIDE SEQUENCE</scope>
    <source>
        <strain evidence="5">LIQ254RAFAR</strain>
    </source>
</reference>